<protein>
    <submittedName>
        <fullName evidence="1">Uncharacterized protein</fullName>
    </submittedName>
</protein>
<dbReference type="EMBL" id="OX597824">
    <property type="protein sequence ID" value="CAI9730059.1"/>
    <property type="molecule type" value="Genomic_DNA"/>
</dbReference>
<proteinExistence type="predicted"/>
<reference evidence="1" key="1">
    <citation type="submission" date="2023-08" db="EMBL/GenBank/DDBJ databases">
        <authorList>
            <person name="Alioto T."/>
            <person name="Alioto T."/>
            <person name="Gomez Garrido J."/>
        </authorList>
    </citation>
    <scope>NUCLEOTIDE SEQUENCE</scope>
</reference>
<sequence>MRCIASRQSSRNSADSVVEANMTEKLKREFQNIVPSWQQNTEYQLHQHPAKPTMQESRALSFSVAFQA</sequence>
<evidence type="ECO:0000313" key="1">
    <source>
        <dbReference type="EMBL" id="CAI9730059.1"/>
    </source>
</evidence>
<dbReference type="Proteomes" id="UP001162480">
    <property type="component" value="Chromosome 11"/>
</dbReference>
<gene>
    <name evidence="1" type="ORF">OCTVUL_1B015343</name>
</gene>
<organism evidence="1 2">
    <name type="scientific">Octopus vulgaris</name>
    <name type="common">Common octopus</name>
    <dbReference type="NCBI Taxonomy" id="6645"/>
    <lineage>
        <taxon>Eukaryota</taxon>
        <taxon>Metazoa</taxon>
        <taxon>Spiralia</taxon>
        <taxon>Lophotrochozoa</taxon>
        <taxon>Mollusca</taxon>
        <taxon>Cephalopoda</taxon>
        <taxon>Coleoidea</taxon>
        <taxon>Octopodiformes</taxon>
        <taxon>Octopoda</taxon>
        <taxon>Incirrata</taxon>
        <taxon>Octopodidae</taxon>
        <taxon>Octopus</taxon>
    </lineage>
</organism>
<evidence type="ECO:0000313" key="2">
    <source>
        <dbReference type="Proteomes" id="UP001162480"/>
    </source>
</evidence>
<dbReference type="AlphaFoldDB" id="A0AA36B9I6"/>
<name>A0AA36B9I6_OCTVU</name>
<accession>A0AA36B9I6</accession>
<keyword evidence="2" id="KW-1185">Reference proteome</keyword>